<dbReference type="PANTHER" id="PTHR24126">
    <property type="entry name" value="ANKYRIN REPEAT, PH AND SEC7 DOMAIN CONTAINING PROTEIN SECG-RELATED"/>
    <property type="match status" value="1"/>
</dbReference>
<reference evidence="3" key="1">
    <citation type="submission" date="2019-09" db="EMBL/GenBank/DDBJ databases">
        <authorList>
            <consortium name="PulseNet: The National Subtyping Network for Foodborne Disease Surveillance"/>
            <person name="Tarr C.L."/>
            <person name="Trees E."/>
            <person name="Katz L.S."/>
            <person name="Carleton-Romer H.A."/>
            <person name="Stroika S."/>
            <person name="Kucerova Z."/>
            <person name="Roache K.F."/>
            <person name="Sabol A.L."/>
            <person name="Besser J."/>
            <person name="Gerner-Smidt P."/>
        </authorList>
    </citation>
    <scope>NUCLEOTIDE SEQUENCE [LARGE SCALE GENOMIC DNA]</scope>
    <source>
        <strain evidence="3">PNUSAS096846</strain>
    </source>
</reference>
<dbReference type="SUPFAM" id="SSF48403">
    <property type="entry name" value="Ankyrin repeat"/>
    <property type="match status" value="1"/>
</dbReference>
<keyword evidence="2" id="KW-0040">ANK repeat</keyword>
<dbReference type="InterPro" id="IPR036770">
    <property type="entry name" value="Ankyrin_rpt-contain_sf"/>
</dbReference>
<gene>
    <name evidence="3" type="ORF">F2D26_14130</name>
</gene>
<sequence length="315" mass="36465">MTKHTIDYLFYSKTREDVQNCINAGIDINILNEYGKNALFFCNHVDAVKAMIEAGIEVNHTDNYGGNALFWNQNVQVVKCLIHSGINVHHKNKTGQSCLHQQRNIECAEILVNAGADIHCVDNKGQTVLYNLYFPDIFDYWIDKGCNINHRDYNGKSVLDLSSEYGVSGYDFNVNALMRHIDKIDSTPVLIRHVTYHSLNLINLLYQRGLNVMLAEHCTLSLCVKDMKSIFTELKQHIEIKHTHFYNCRKKHIGIYTGIERVKWFIRNGIRMDDDILRQRSDSDKILDYIARREKKDLLKEMKPGIPPAPVRKRL</sequence>
<keyword evidence="1" id="KW-0677">Repeat</keyword>
<evidence type="ECO:0000256" key="1">
    <source>
        <dbReference type="ARBA" id="ARBA00022737"/>
    </source>
</evidence>
<evidence type="ECO:0000256" key="2">
    <source>
        <dbReference type="ARBA" id="ARBA00023043"/>
    </source>
</evidence>
<protein>
    <submittedName>
        <fullName evidence="3">Ankyrin repeat domain-containing protein</fullName>
    </submittedName>
</protein>
<dbReference type="Proteomes" id="UP000839900">
    <property type="component" value="Unassembled WGS sequence"/>
</dbReference>
<dbReference type="Gene3D" id="1.25.40.20">
    <property type="entry name" value="Ankyrin repeat-containing domain"/>
    <property type="match status" value="2"/>
</dbReference>
<dbReference type="AlphaFoldDB" id="A0A5Z3R240"/>
<proteinExistence type="predicted"/>
<organism evidence="3">
    <name type="scientific">Salmonella enterica</name>
    <name type="common">Salmonella choleraesuis</name>
    <dbReference type="NCBI Taxonomy" id="28901"/>
    <lineage>
        <taxon>Bacteria</taxon>
        <taxon>Pseudomonadati</taxon>
        <taxon>Pseudomonadota</taxon>
        <taxon>Gammaproteobacteria</taxon>
        <taxon>Enterobacterales</taxon>
        <taxon>Enterobacteriaceae</taxon>
        <taxon>Salmonella</taxon>
    </lineage>
</organism>
<comment type="caution">
    <text evidence="3">The sequence shown here is derived from an EMBL/GenBank/DDBJ whole genome shotgun (WGS) entry which is preliminary data.</text>
</comment>
<dbReference type="EMBL" id="AAKHLQ010000013">
    <property type="protein sequence ID" value="ECR8157431.1"/>
    <property type="molecule type" value="Genomic_DNA"/>
</dbReference>
<accession>A0A5Z3R240</accession>
<name>A0A5Z3R240_SALER</name>
<evidence type="ECO:0000313" key="3">
    <source>
        <dbReference type="EMBL" id="ECR8157431.1"/>
    </source>
</evidence>